<evidence type="ECO:0000313" key="1">
    <source>
        <dbReference type="EMBL" id="MFD1233039.1"/>
    </source>
</evidence>
<evidence type="ECO:0000313" key="2">
    <source>
        <dbReference type="Proteomes" id="UP001597182"/>
    </source>
</evidence>
<dbReference type="RefSeq" id="WP_346094350.1">
    <property type="nucleotide sequence ID" value="NZ_BAABKS010000093.1"/>
</dbReference>
<dbReference type="Proteomes" id="UP001597182">
    <property type="component" value="Unassembled WGS sequence"/>
</dbReference>
<organism evidence="1 2">
    <name type="scientific">Pseudonocardia benzenivorans</name>
    <dbReference type="NCBI Taxonomy" id="228005"/>
    <lineage>
        <taxon>Bacteria</taxon>
        <taxon>Bacillati</taxon>
        <taxon>Actinomycetota</taxon>
        <taxon>Actinomycetes</taxon>
        <taxon>Pseudonocardiales</taxon>
        <taxon>Pseudonocardiaceae</taxon>
        <taxon>Pseudonocardia</taxon>
    </lineage>
</organism>
<protein>
    <submittedName>
        <fullName evidence="1">Uncharacterized protein</fullName>
    </submittedName>
</protein>
<sequence>MPQAPAAPPTASPAASKTFVGTAGGTDAFVAVVVDGSRALAYVCNGVPGSSPAAPTIQAWFNVPSDGTTVDASQPAGQLQLELTDSTMTGTLTLADGRAAPVTGSAVTGDAGLYRAAGGGAVAGWILATDADQRGGLSLDGGGTLGIPTLDVTQTTINFRNLSNVRIAKVGITPIPIP</sequence>
<reference evidence="2" key="1">
    <citation type="journal article" date="2019" name="Int. J. Syst. Evol. Microbiol.">
        <title>The Global Catalogue of Microorganisms (GCM) 10K type strain sequencing project: providing services to taxonomists for standard genome sequencing and annotation.</title>
        <authorList>
            <consortium name="The Broad Institute Genomics Platform"/>
            <consortium name="The Broad Institute Genome Sequencing Center for Infectious Disease"/>
            <person name="Wu L."/>
            <person name="Ma J."/>
        </authorList>
    </citation>
    <scope>NUCLEOTIDE SEQUENCE [LARGE SCALE GENOMIC DNA]</scope>
    <source>
        <strain evidence="2">CCUG 49018</strain>
    </source>
</reference>
<name>A0ABW3VFM0_9PSEU</name>
<gene>
    <name evidence="1" type="ORF">ACFQ34_07050</name>
</gene>
<comment type="caution">
    <text evidence="1">The sequence shown here is derived from an EMBL/GenBank/DDBJ whole genome shotgun (WGS) entry which is preliminary data.</text>
</comment>
<proteinExistence type="predicted"/>
<dbReference type="EMBL" id="JBHTMB010000049">
    <property type="protein sequence ID" value="MFD1233039.1"/>
    <property type="molecule type" value="Genomic_DNA"/>
</dbReference>
<accession>A0ABW3VFM0</accession>
<keyword evidence="2" id="KW-1185">Reference proteome</keyword>